<protein>
    <submittedName>
        <fullName evidence="1">Uncharacterized protein</fullName>
    </submittedName>
</protein>
<dbReference type="EMBL" id="CAUYUJ010002201">
    <property type="protein sequence ID" value="CAK0799670.1"/>
    <property type="molecule type" value="Genomic_DNA"/>
</dbReference>
<comment type="caution">
    <text evidence="1">The sequence shown here is derived from an EMBL/GenBank/DDBJ whole genome shotgun (WGS) entry which is preliminary data.</text>
</comment>
<gene>
    <name evidence="1" type="ORF">PCOR1329_LOCUS8033</name>
</gene>
<name>A0ABN9Q205_9DINO</name>
<keyword evidence="2" id="KW-1185">Reference proteome</keyword>
<accession>A0ABN9Q205</accession>
<reference evidence="1" key="1">
    <citation type="submission" date="2023-10" db="EMBL/GenBank/DDBJ databases">
        <authorList>
            <person name="Chen Y."/>
            <person name="Shah S."/>
            <person name="Dougan E. K."/>
            <person name="Thang M."/>
            <person name="Chan C."/>
        </authorList>
    </citation>
    <scope>NUCLEOTIDE SEQUENCE [LARGE SCALE GENOMIC DNA]</scope>
</reference>
<organism evidence="1 2">
    <name type="scientific">Prorocentrum cordatum</name>
    <dbReference type="NCBI Taxonomy" id="2364126"/>
    <lineage>
        <taxon>Eukaryota</taxon>
        <taxon>Sar</taxon>
        <taxon>Alveolata</taxon>
        <taxon>Dinophyceae</taxon>
        <taxon>Prorocentrales</taxon>
        <taxon>Prorocentraceae</taxon>
        <taxon>Prorocentrum</taxon>
    </lineage>
</organism>
<dbReference type="Proteomes" id="UP001189429">
    <property type="component" value="Unassembled WGS sequence"/>
</dbReference>
<evidence type="ECO:0000313" key="1">
    <source>
        <dbReference type="EMBL" id="CAK0799670.1"/>
    </source>
</evidence>
<evidence type="ECO:0000313" key="2">
    <source>
        <dbReference type="Proteomes" id="UP001189429"/>
    </source>
</evidence>
<proteinExistence type="predicted"/>
<sequence>MGMALCGPSCAGTLRGARAHWHFAAAGAAFGAVAGCGEVGQRLRALLPALQAKLARRAPSWLDILRGCVAMHADADGIDVATAGATVRRRAQGGAPSGSSPMVMTISYHLMPSALFAMLQIPSKLFSRCPQRPAGFSACRPKSASSSSARP</sequence>